<feature type="chain" id="PRO_5013615093" description="DUF4350 domain-containing protein" evidence="2">
    <location>
        <begin position="25"/>
        <end position="635"/>
    </location>
</feature>
<feature type="transmembrane region" description="Helical" evidence="1">
    <location>
        <begin position="350"/>
        <end position="369"/>
    </location>
</feature>
<organism evidence="3 4">
    <name type="scientific">Candidatus Chloroploca asiatica</name>
    <dbReference type="NCBI Taxonomy" id="1506545"/>
    <lineage>
        <taxon>Bacteria</taxon>
        <taxon>Bacillati</taxon>
        <taxon>Chloroflexota</taxon>
        <taxon>Chloroflexia</taxon>
        <taxon>Chloroflexales</taxon>
        <taxon>Chloroflexineae</taxon>
        <taxon>Oscillochloridaceae</taxon>
        <taxon>Candidatus Chloroploca</taxon>
    </lineage>
</organism>
<evidence type="ECO:0008006" key="5">
    <source>
        <dbReference type="Google" id="ProtNLM"/>
    </source>
</evidence>
<evidence type="ECO:0000256" key="1">
    <source>
        <dbReference type="SAM" id="Phobius"/>
    </source>
</evidence>
<feature type="transmembrane region" description="Helical" evidence="1">
    <location>
        <begin position="378"/>
        <end position="401"/>
    </location>
</feature>
<comment type="caution">
    <text evidence="3">The sequence shown here is derived from an EMBL/GenBank/DDBJ whole genome shotgun (WGS) entry which is preliminary data.</text>
</comment>
<evidence type="ECO:0000313" key="4">
    <source>
        <dbReference type="Proteomes" id="UP000220922"/>
    </source>
</evidence>
<dbReference type="AlphaFoldDB" id="A0A2H3KPL2"/>
<sequence>MKHWRLLVLFALLVLFVPARLTHAQDETPVRIEVLAGFDGAGQYRIGHWFPTSLVVSNDGPDLQGTLEWRFANHDQALYHYRLDLPQGARKQVRLPVMTTGMTRAATVAFSVDGEALTSTRVSLVPLNESQITVGVLSRDRSLLNSLAAATFVPNTTTIVSHLDPTLWPDDPALLSGLNIIFVHDFVTADLTPRQREALDLWIHLGGVLVVSGGAAASQSVPGLDDLLPVNVGELQAGVSAASLAALVQQATSVGELPNFSANRVTLRTGAQSLDRAGLLVSHHLGVGQVIFAAFDLASTRMWSGEAELWQAVITLQPQMPIAASFRWRNESLLANTLQLPGLQFPSTSMLLLLMGFYIVVIGPLNFLVLRKLGRIDLAWFTTPGLIGLFLIASYSISLVIRGTAPTVPQLALVQSFEGNQQGKATVFLGVFSPQRQSYQLQVDAQALITPATFERFQTNNVPVTRDDASVGMEDLLIDVSSLRSLMVEQMVDGIPNVESALQVERRRIAGELTVTDTDLRDAMIVYGESAQSLGDLRAGTQVPVELMLGQGNFPFGFWQETGTMINHGQVLNNMFGFGNFMPFNAPVPNNRSGIVDDGIYLLGWQEGSLLEVSLPGHAPQHQGETLYMIRLEQP</sequence>
<name>A0A2H3KPL2_9CHLR</name>
<reference evidence="3 4" key="1">
    <citation type="submission" date="2016-05" db="EMBL/GenBank/DDBJ databases">
        <authorList>
            <person name="Lavstsen T."/>
            <person name="Jespersen J.S."/>
        </authorList>
    </citation>
    <scope>NUCLEOTIDE SEQUENCE [LARGE SCALE GENOMIC DNA]</scope>
    <source>
        <strain evidence="3 4">B7-9</strain>
    </source>
</reference>
<keyword evidence="1" id="KW-0472">Membrane</keyword>
<dbReference type="OrthoDB" id="137965at2"/>
<evidence type="ECO:0000313" key="3">
    <source>
        <dbReference type="EMBL" id="PDV97086.1"/>
    </source>
</evidence>
<dbReference type="Gene3D" id="3.40.50.880">
    <property type="match status" value="1"/>
</dbReference>
<keyword evidence="1" id="KW-1133">Transmembrane helix</keyword>
<accession>A0A2H3KPL2</accession>
<feature type="signal peptide" evidence="2">
    <location>
        <begin position="1"/>
        <end position="24"/>
    </location>
</feature>
<keyword evidence="4" id="KW-1185">Reference proteome</keyword>
<gene>
    <name evidence="3" type="ORF">A9Q02_19395</name>
</gene>
<dbReference type="EMBL" id="LYXE01000166">
    <property type="protein sequence ID" value="PDV97086.1"/>
    <property type="molecule type" value="Genomic_DNA"/>
</dbReference>
<dbReference type="RefSeq" id="WP_097654804.1">
    <property type="nucleotide sequence ID" value="NZ_LYXE01000166.1"/>
</dbReference>
<keyword evidence="2" id="KW-0732">Signal</keyword>
<proteinExistence type="predicted"/>
<evidence type="ECO:0000256" key="2">
    <source>
        <dbReference type="SAM" id="SignalP"/>
    </source>
</evidence>
<protein>
    <recommendedName>
        <fullName evidence="5">DUF4350 domain-containing protein</fullName>
    </recommendedName>
</protein>
<dbReference type="InterPro" id="IPR029062">
    <property type="entry name" value="Class_I_gatase-like"/>
</dbReference>
<keyword evidence="1" id="KW-0812">Transmembrane</keyword>
<dbReference type="Proteomes" id="UP000220922">
    <property type="component" value="Unassembled WGS sequence"/>
</dbReference>